<feature type="signal peptide" evidence="1">
    <location>
        <begin position="1"/>
        <end position="28"/>
    </location>
</feature>
<dbReference type="RefSeq" id="WP_345629096.1">
    <property type="nucleotide sequence ID" value="NZ_BAABJQ010000006.1"/>
</dbReference>
<proteinExistence type="predicted"/>
<name>A0ABP9RS55_9ACTN</name>
<keyword evidence="3" id="KW-1185">Reference proteome</keyword>
<gene>
    <name evidence="2" type="ORF">GCM10023322_25060</name>
</gene>
<accession>A0ABP9RS55</accession>
<dbReference type="EMBL" id="BAABJQ010000006">
    <property type="protein sequence ID" value="GAA5184177.1"/>
    <property type="molecule type" value="Genomic_DNA"/>
</dbReference>
<comment type="caution">
    <text evidence="2">The sequence shown here is derived from an EMBL/GenBank/DDBJ whole genome shotgun (WGS) entry which is preliminary data.</text>
</comment>
<evidence type="ECO:0000313" key="3">
    <source>
        <dbReference type="Proteomes" id="UP001501570"/>
    </source>
</evidence>
<organism evidence="2 3">
    <name type="scientific">Rugosimonospora acidiphila</name>
    <dbReference type="NCBI Taxonomy" id="556531"/>
    <lineage>
        <taxon>Bacteria</taxon>
        <taxon>Bacillati</taxon>
        <taxon>Actinomycetota</taxon>
        <taxon>Actinomycetes</taxon>
        <taxon>Micromonosporales</taxon>
        <taxon>Micromonosporaceae</taxon>
        <taxon>Rugosimonospora</taxon>
    </lineage>
</organism>
<dbReference type="Proteomes" id="UP001501570">
    <property type="component" value="Unassembled WGS sequence"/>
</dbReference>
<evidence type="ECO:0008006" key="4">
    <source>
        <dbReference type="Google" id="ProtNLM"/>
    </source>
</evidence>
<evidence type="ECO:0000256" key="1">
    <source>
        <dbReference type="SAM" id="SignalP"/>
    </source>
</evidence>
<feature type="chain" id="PRO_5045355903" description="Spore-associated protein A" evidence="1">
    <location>
        <begin position="29"/>
        <end position="158"/>
    </location>
</feature>
<evidence type="ECO:0000313" key="2">
    <source>
        <dbReference type="EMBL" id="GAA5184177.1"/>
    </source>
</evidence>
<protein>
    <recommendedName>
        <fullName evidence="4">Spore-associated protein A</fullName>
    </recommendedName>
</protein>
<sequence length="158" mass="16085">MVRSLKNTMVAAAATVLASIGLVTVSQAPASAAYGCSGTLIDTYTLKTSALEGNLTYGNIQLYYSSANSGTDCAVNVATTAGGAGHAKQMSVDIDKCDEDVPGICASSTFDGDVGQYLSYAGPVQVTGTNGHCVSLEGLISYNDRTAQLKGTGATHCR</sequence>
<reference evidence="3" key="1">
    <citation type="journal article" date="2019" name="Int. J. Syst. Evol. Microbiol.">
        <title>The Global Catalogue of Microorganisms (GCM) 10K type strain sequencing project: providing services to taxonomists for standard genome sequencing and annotation.</title>
        <authorList>
            <consortium name="The Broad Institute Genomics Platform"/>
            <consortium name="The Broad Institute Genome Sequencing Center for Infectious Disease"/>
            <person name="Wu L."/>
            <person name="Ma J."/>
        </authorList>
    </citation>
    <scope>NUCLEOTIDE SEQUENCE [LARGE SCALE GENOMIC DNA]</scope>
    <source>
        <strain evidence="3">JCM 18304</strain>
    </source>
</reference>
<keyword evidence="1" id="KW-0732">Signal</keyword>